<name>A0AAD8A999_DIPPU</name>
<dbReference type="PANTHER" id="PTHR11662">
    <property type="entry name" value="SOLUTE CARRIER FAMILY 17"/>
    <property type="match status" value="1"/>
</dbReference>
<evidence type="ECO:0000256" key="2">
    <source>
        <dbReference type="ARBA" id="ARBA00008586"/>
    </source>
</evidence>
<keyword evidence="6 13" id="KW-1133">Transmembrane helix</keyword>
<keyword evidence="9" id="KW-0406">Ion transport</keyword>
<accession>A0AAD8A999</accession>
<feature type="transmembrane region" description="Helical" evidence="13">
    <location>
        <begin position="396"/>
        <end position="415"/>
    </location>
</feature>
<proteinExistence type="inferred from homology"/>
<feature type="domain" description="Major facilitator superfamily (MFS) profile" evidence="14">
    <location>
        <begin position="30"/>
        <end position="488"/>
    </location>
</feature>
<gene>
    <name evidence="15" type="ORF">L9F63_014483</name>
</gene>
<evidence type="ECO:0000256" key="1">
    <source>
        <dbReference type="ARBA" id="ARBA00004141"/>
    </source>
</evidence>
<feature type="transmembrane region" description="Helical" evidence="13">
    <location>
        <begin position="201"/>
        <end position="221"/>
    </location>
</feature>
<comment type="caution">
    <text evidence="15">The sequence shown here is derived from an EMBL/GenBank/DDBJ whole genome shotgun (WGS) entry which is preliminary data.</text>
</comment>
<dbReference type="PANTHER" id="PTHR11662:SF247">
    <property type="entry name" value="MAJOR FACILITATOR SUPERFAMILY (MFS) PROFILE DOMAIN-CONTAINING PROTEIN-RELATED"/>
    <property type="match status" value="1"/>
</dbReference>
<feature type="transmembrane region" description="Helical" evidence="13">
    <location>
        <begin position="464"/>
        <end position="483"/>
    </location>
</feature>
<dbReference type="InterPro" id="IPR036259">
    <property type="entry name" value="MFS_trans_sf"/>
</dbReference>
<feature type="transmembrane region" description="Helical" evidence="13">
    <location>
        <begin position="233"/>
        <end position="253"/>
    </location>
</feature>
<dbReference type="EMBL" id="JASPKZ010003071">
    <property type="protein sequence ID" value="KAJ9594092.1"/>
    <property type="molecule type" value="Genomic_DNA"/>
</dbReference>
<feature type="transmembrane region" description="Helical" evidence="13">
    <location>
        <begin position="111"/>
        <end position="131"/>
    </location>
</feature>
<evidence type="ECO:0000256" key="4">
    <source>
        <dbReference type="ARBA" id="ARBA00022692"/>
    </source>
</evidence>
<keyword evidence="4 13" id="KW-0812">Transmembrane</keyword>
<dbReference type="InterPro" id="IPR011701">
    <property type="entry name" value="MFS"/>
</dbReference>
<dbReference type="InterPro" id="IPR050382">
    <property type="entry name" value="MFS_Na/Anion_cotransporter"/>
</dbReference>
<evidence type="ECO:0000259" key="14">
    <source>
        <dbReference type="PROSITE" id="PS50850"/>
    </source>
</evidence>
<keyword evidence="9" id="KW-0739">Sodium transport</keyword>
<dbReference type="GO" id="GO:0015293">
    <property type="term" value="F:symporter activity"/>
    <property type="evidence" value="ECO:0007669"/>
    <property type="project" value="UniProtKB-KW"/>
</dbReference>
<comment type="subcellular location">
    <subcellularLocation>
        <location evidence="1">Membrane</location>
        <topology evidence="1">Multi-pass membrane protein</topology>
    </subcellularLocation>
</comment>
<evidence type="ECO:0000256" key="11">
    <source>
        <dbReference type="ARBA" id="ARBA00068450"/>
    </source>
</evidence>
<dbReference type="AlphaFoldDB" id="A0AAD8A999"/>
<dbReference type="InterPro" id="IPR020846">
    <property type="entry name" value="MFS_dom"/>
</dbReference>
<keyword evidence="7" id="KW-0915">Sodium</keyword>
<evidence type="ECO:0000256" key="10">
    <source>
        <dbReference type="ARBA" id="ARBA00054632"/>
    </source>
</evidence>
<evidence type="ECO:0000256" key="5">
    <source>
        <dbReference type="ARBA" id="ARBA00022847"/>
    </source>
</evidence>
<evidence type="ECO:0000256" key="7">
    <source>
        <dbReference type="ARBA" id="ARBA00023053"/>
    </source>
</evidence>
<evidence type="ECO:0000256" key="13">
    <source>
        <dbReference type="SAM" id="Phobius"/>
    </source>
</evidence>
<feature type="transmembrane region" description="Helical" evidence="13">
    <location>
        <begin position="28"/>
        <end position="47"/>
    </location>
</feature>
<sequence>MFKVDRNGTHSRVPTDEFDSENKPAGCFGVRHMVTFMLFLGMANAYVMRTNMSVAIVAMVNHTALPVDESAKDDECDNDNSTIEWVEEMSHPSTSQSEKGTFVWDSKLQGYVLSSFFYGYVITQIPFGILAKKYGAKYFLGVGMLINSVFGLLVPLGAYNGFAWLLTVRFIQGLGEGPIVPCTHAMLAKWIPPNERSRMGAFIYAGAQFGTVISYPLSGLLAEYGFSDGWPSIFYVFGIIGIIWSVAFLFMVAEDPDESERISDEEKKYITTSLWGTAGVSSPAVPWLSILKSLPFWAILIAHMGQNYGYETLMTELPSFMKQVLHFNLKDNGVLSALPYLAMWIFSMLVSHIADWMISSHRFSHGVTRKIVNSIGQFGPAIALIAASYTGCNPPLTVALLTIGVGLNGGIYSGFKVNHLDISPRFAGILMSFTNCLANLAGLLAPMTAGYITDGRPTQAAWRTVFFIASGVYFFCGGVYVIFSSGFRQKWDNPDNDTRHINGYKSSLISANDTNKKVNVPD</sequence>
<keyword evidence="8 13" id="KW-0472">Membrane</keyword>
<evidence type="ECO:0000313" key="15">
    <source>
        <dbReference type="EMBL" id="KAJ9594092.1"/>
    </source>
</evidence>
<reference evidence="15" key="2">
    <citation type="submission" date="2023-05" db="EMBL/GenBank/DDBJ databases">
        <authorList>
            <person name="Fouks B."/>
        </authorList>
    </citation>
    <scope>NUCLEOTIDE SEQUENCE</scope>
    <source>
        <strain evidence="15">Stay&amp;Tobe</strain>
        <tissue evidence="15">Testes</tissue>
    </source>
</reference>
<feature type="transmembrane region" description="Helical" evidence="13">
    <location>
        <begin position="138"/>
        <end position="156"/>
    </location>
</feature>
<comment type="function">
    <text evidence="10">May be an inorganic phosphate cotransporter.</text>
</comment>
<feature type="region of interest" description="Disordered" evidence="12">
    <location>
        <begin position="1"/>
        <end position="20"/>
    </location>
</feature>
<evidence type="ECO:0000256" key="8">
    <source>
        <dbReference type="ARBA" id="ARBA00023136"/>
    </source>
</evidence>
<keyword evidence="16" id="KW-1185">Reference proteome</keyword>
<dbReference type="GO" id="GO:0016020">
    <property type="term" value="C:membrane"/>
    <property type="evidence" value="ECO:0007669"/>
    <property type="project" value="UniProtKB-SubCell"/>
</dbReference>
<evidence type="ECO:0000256" key="12">
    <source>
        <dbReference type="SAM" id="MobiDB-lite"/>
    </source>
</evidence>
<feature type="transmembrane region" description="Helical" evidence="13">
    <location>
        <begin position="337"/>
        <end position="359"/>
    </location>
</feature>
<keyword evidence="3" id="KW-0813">Transport</keyword>
<feature type="non-terminal residue" evidence="15">
    <location>
        <position position="1"/>
    </location>
</feature>
<reference evidence="15" key="1">
    <citation type="journal article" date="2023" name="IScience">
        <title>Live-bearing cockroach genome reveals convergent evolutionary mechanisms linked to viviparity in insects and beyond.</title>
        <authorList>
            <person name="Fouks B."/>
            <person name="Harrison M.C."/>
            <person name="Mikhailova A.A."/>
            <person name="Marchal E."/>
            <person name="English S."/>
            <person name="Carruthers M."/>
            <person name="Jennings E.C."/>
            <person name="Chiamaka E.L."/>
            <person name="Frigard R.A."/>
            <person name="Pippel M."/>
            <person name="Attardo G.M."/>
            <person name="Benoit J.B."/>
            <person name="Bornberg-Bauer E."/>
            <person name="Tobe S.S."/>
        </authorList>
    </citation>
    <scope>NUCLEOTIDE SEQUENCE</scope>
    <source>
        <strain evidence="15">Stay&amp;Tobe</strain>
    </source>
</reference>
<organism evidence="15 16">
    <name type="scientific">Diploptera punctata</name>
    <name type="common">Pacific beetle cockroach</name>
    <dbReference type="NCBI Taxonomy" id="6984"/>
    <lineage>
        <taxon>Eukaryota</taxon>
        <taxon>Metazoa</taxon>
        <taxon>Ecdysozoa</taxon>
        <taxon>Arthropoda</taxon>
        <taxon>Hexapoda</taxon>
        <taxon>Insecta</taxon>
        <taxon>Pterygota</taxon>
        <taxon>Neoptera</taxon>
        <taxon>Polyneoptera</taxon>
        <taxon>Dictyoptera</taxon>
        <taxon>Blattodea</taxon>
        <taxon>Blaberoidea</taxon>
        <taxon>Blaberidae</taxon>
        <taxon>Diplopterinae</taxon>
        <taxon>Diploptera</taxon>
    </lineage>
</organism>
<dbReference type="GO" id="GO:0006814">
    <property type="term" value="P:sodium ion transport"/>
    <property type="evidence" value="ECO:0007669"/>
    <property type="project" value="UniProtKB-KW"/>
</dbReference>
<evidence type="ECO:0000313" key="16">
    <source>
        <dbReference type="Proteomes" id="UP001233999"/>
    </source>
</evidence>
<dbReference type="GO" id="GO:0006820">
    <property type="term" value="P:monoatomic anion transport"/>
    <property type="evidence" value="ECO:0007669"/>
    <property type="project" value="TreeGrafter"/>
</dbReference>
<dbReference type="Proteomes" id="UP001233999">
    <property type="component" value="Unassembled WGS sequence"/>
</dbReference>
<evidence type="ECO:0000256" key="3">
    <source>
        <dbReference type="ARBA" id="ARBA00022448"/>
    </source>
</evidence>
<dbReference type="CDD" id="cd17318">
    <property type="entry name" value="MFS_SLC17"/>
    <property type="match status" value="1"/>
</dbReference>
<dbReference type="Pfam" id="PF07690">
    <property type="entry name" value="MFS_1"/>
    <property type="match status" value="1"/>
</dbReference>
<evidence type="ECO:0000256" key="6">
    <source>
        <dbReference type="ARBA" id="ARBA00022989"/>
    </source>
</evidence>
<dbReference type="PROSITE" id="PS50850">
    <property type="entry name" value="MFS"/>
    <property type="match status" value="1"/>
</dbReference>
<dbReference type="FunFam" id="1.20.1250.20:FF:000003">
    <property type="entry name" value="Solute carrier family 17 member 3"/>
    <property type="match status" value="1"/>
</dbReference>
<evidence type="ECO:0000256" key="9">
    <source>
        <dbReference type="ARBA" id="ARBA00023201"/>
    </source>
</evidence>
<keyword evidence="5" id="KW-0769">Symport</keyword>
<protein>
    <recommendedName>
        <fullName evidence="11">Putative inorganic phosphate cotransporter</fullName>
    </recommendedName>
</protein>
<dbReference type="FunFam" id="1.20.1250.20:FF:000144">
    <property type="entry name" value="Picot, isoform B"/>
    <property type="match status" value="1"/>
</dbReference>
<feature type="transmembrane region" description="Helical" evidence="13">
    <location>
        <begin position="427"/>
        <end position="452"/>
    </location>
</feature>
<dbReference type="SUPFAM" id="SSF103473">
    <property type="entry name" value="MFS general substrate transporter"/>
    <property type="match status" value="1"/>
</dbReference>
<comment type="similarity">
    <text evidence="2">Belongs to the major facilitator superfamily. Sodium/anion cotransporter family.</text>
</comment>
<dbReference type="Gene3D" id="1.20.1250.20">
    <property type="entry name" value="MFS general substrate transporter like domains"/>
    <property type="match status" value="2"/>
</dbReference>